<dbReference type="EMBL" id="JAZDWU010000007">
    <property type="protein sequence ID" value="KAK9995888.1"/>
    <property type="molecule type" value="Genomic_DNA"/>
</dbReference>
<comment type="caution">
    <text evidence="1">The sequence shown here is derived from an EMBL/GenBank/DDBJ whole genome shotgun (WGS) entry which is preliminary data.</text>
</comment>
<dbReference type="Proteomes" id="UP001459277">
    <property type="component" value="Unassembled WGS sequence"/>
</dbReference>
<name>A0AAW2CCX0_9ROSI</name>
<gene>
    <name evidence="1" type="ORF">SO802_020574</name>
</gene>
<sequence length="115" mass="13184">MQITNLVSLWKGLVSFCGYNSKEALPFSVTEFSWIDITDVLSLKGYTLLRGHQELFVFNTLLPEGYEITVPLQGDPVLKNADFGRATNFVNQDKQQFIDDEQRYNFFLEVLVIPS</sequence>
<proteinExistence type="predicted"/>
<reference evidence="1 2" key="1">
    <citation type="submission" date="2024-01" db="EMBL/GenBank/DDBJ databases">
        <title>A telomere-to-telomere, gap-free genome of sweet tea (Lithocarpus litseifolius).</title>
        <authorList>
            <person name="Zhou J."/>
        </authorList>
    </citation>
    <scope>NUCLEOTIDE SEQUENCE [LARGE SCALE GENOMIC DNA]</scope>
    <source>
        <strain evidence="1">Zhou-2022a</strain>
        <tissue evidence="1">Leaf</tissue>
    </source>
</reference>
<dbReference type="AlphaFoldDB" id="A0AAW2CCX0"/>
<organism evidence="1 2">
    <name type="scientific">Lithocarpus litseifolius</name>
    <dbReference type="NCBI Taxonomy" id="425828"/>
    <lineage>
        <taxon>Eukaryota</taxon>
        <taxon>Viridiplantae</taxon>
        <taxon>Streptophyta</taxon>
        <taxon>Embryophyta</taxon>
        <taxon>Tracheophyta</taxon>
        <taxon>Spermatophyta</taxon>
        <taxon>Magnoliopsida</taxon>
        <taxon>eudicotyledons</taxon>
        <taxon>Gunneridae</taxon>
        <taxon>Pentapetalae</taxon>
        <taxon>rosids</taxon>
        <taxon>fabids</taxon>
        <taxon>Fagales</taxon>
        <taxon>Fagaceae</taxon>
        <taxon>Lithocarpus</taxon>
    </lineage>
</organism>
<evidence type="ECO:0000313" key="2">
    <source>
        <dbReference type="Proteomes" id="UP001459277"/>
    </source>
</evidence>
<protein>
    <submittedName>
        <fullName evidence="1">Uncharacterized protein</fullName>
    </submittedName>
</protein>
<keyword evidence="2" id="KW-1185">Reference proteome</keyword>
<evidence type="ECO:0000313" key="1">
    <source>
        <dbReference type="EMBL" id="KAK9995888.1"/>
    </source>
</evidence>
<accession>A0AAW2CCX0</accession>